<dbReference type="Gene3D" id="3.30.70.330">
    <property type="match status" value="1"/>
</dbReference>
<keyword evidence="1 2" id="KW-0694">RNA-binding</keyword>
<dbReference type="InterPro" id="IPR035979">
    <property type="entry name" value="RBD_domain_sf"/>
</dbReference>
<organism evidence="4 5">
    <name type="scientific">Prunus yedoensis var. nudiflora</name>
    <dbReference type="NCBI Taxonomy" id="2094558"/>
    <lineage>
        <taxon>Eukaryota</taxon>
        <taxon>Viridiplantae</taxon>
        <taxon>Streptophyta</taxon>
        <taxon>Embryophyta</taxon>
        <taxon>Tracheophyta</taxon>
        <taxon>Spermatophyta</taxon>
        <taxon>Magnoliopsida</taxon>
        <taxon>eudicotyledons</taxon>
        <taxon>Gunneridae</taxon>
        <taxon>Pentapetalae</taxon>
        <taxon>rosids</taxon>
        <taxon>fabids</taxon>
        <taxon>Rosales</taxon>
        <taxon>Rosaceae</taxon>
        <taxon>Amygdaloideae</taxon>
        <taxon>Amygdaleae</taxon>
        <taxon>Prunus</taxon>
    </lineage>
</organism>
<evidence type="ECO:0000256" key="2">
    <source>
        <dbReference type="PROSITE-ProRule" id="PRU00176"/>
    </source>
</evidence>
<dbReference type="PROSITE" id="PS50102">
    <property type="entry name" value="RRM"/>
    <property type="match status" value="1"/>
</dbReference>
<dbReference type="PANTHER" id="PTHR48028:SF2">
    <property type="entry name" value="GLYCINE-RICH RNA-BINDING PROTEIN RZ1A"/>
    <property type="match status" value="1"/>
</dbReference>
<dbReference type="EMBL" id="PJQY01001962">
    <property type="protein sequence ID" value="PQP97810.1"/>
    <property type="molecule type" value="Genomic_DNA"/>
</dbReference>
<dbReference type="InterPro" id="IPR012677">
    <property type="entry name" value="Nucleotide-bd_a/b_plait_sf"/>
</dbReference>
<dbReference type="GO" id="GO:0003723">
    <property type="term" value="F:RNA binding"/>
    <property type="evidence" value="ECO:0007669"/>
    <property type="project" value="UniProtKB-UniRule"/>
</dbReference>
<comment type="caution">
    <text evidence="4">The sequence shown here is derived from an EMBL/GenBank/DDBJ whole genome shotgun (WGS) entry which is preliminary data.</text>
</comment>
<dbReference type="InterPro" id="IPR051106">
    <property type="entry name" value="RNA-bind/splicing_reg"/>
</dbReference>
<dbReference type="SUPFAM" id="SSF54928">
    <property type="entry name" value="RNA-binding domain, RBD"/>
    <property type="match status" value="1"/>
</dbReference>
<dbReference type="OrthoDB" id="439808at2759"/>
<dbReference type="AlphaFoldDB" id="A0A314Y126"/>
<protein>
    <recommendedName>
        <fullName evidence="3">RRM domain-containing protein</fullName>
    </recommendedName>
</protein>
<evidence type="ECO:0000313" key="4">
    <source>
        <dbReference type="EMBL" id="PQP97810.1"/>
    </source>
</evidence>
<sequence length="130" mass="14670">MRPTLSSTTESKIINDRETKRSKNFGFITFNNEKAMKDAIEGINGQNLNGRNITINKAQSRVAANNGFLGRVSTSTIPYGENLFLDRVFDLFDKKKMVSLNLMSLFMHSMSSIHMPIQMIKLILHLGSMV</sequence>
<evidence type="ECO:0000259" key="3">
    <source>
        <dbReference type="PROSITE" id="PS50102"/>
    </source>
</evidence>
<dbReference type="InterPro" id="IPR000504">
    <property type="entry name" value="RRM_dom"/>
</dbReference>
<keyword evidence="5" id="KW-1185">Reference proteome</keyword>
<evidence type="ECO:0000256" key="1">
    <source>
        <dbReference type="ARBA" id="ARBA00022884"/>
    </source>
</evidence>
<evidence type="ECO:0000313" key="5">
    <source>
        <dbReference type="Proteomes" id="UP000250321"/>
    </source>
</evidence>
<dbReference type="Proteomes" id="UP000250321">
    <property type="component" value="Unassembled WGS sequence"/>
</dbReference>
<reference evidence="4 5" key="1">
    <citation type="submission" date="2018-02" db="EMBL/GenBank/DDBJ databases">
        <title>Draft genome of wild Prunus yedoensis var. nudiflora.</title>
        <authorList>
            <person name="Baek S."/>
            <person name="Kim J.-H."/>
            <person name="Choi K."/>
            <person name="Kim G.-B."/>
            <person name="Cho A."/>
            <person name="Jang H."/>
            <person name="Shin C.-H."/>
            <person name="Yu H.-J."/>
            <person name="Mun J.-H."/>
        </authorList>
    </citation>
    <scope>NUCLEOTIDE SEQUENCE [LARGE SCALE GENOMIC DNA]</scope>
    <source>
        <strain evidence="5">cv. Jeju island</strain>
        <tissue evidence="4">Leaf</tissue>
    </source>
</reference>
<proteinExistence type="predicted"/>
<dbReference type="PANTHER" id="PTHR48028">
    <property type="entry name" value="GLYCINE-RICH RNA-BINDING PROTEIN RZ1A"/>
    <property type="match status" value="1"/>
</dbReference>
<accession>A0A314Y126</accession>
<feature type="domain" description="RRM" evidence="3">
    <location>
        <begin position="1"/>
        <end position="60"/>
    </location>
</feature>
<gene>
    <name evidence="4" type="ORF">Pyn_00333</name>
</gene>
<dbReference type="STRING" id="2094558.A0A314Y126"/>
<dbReference type="Pfam" id="PF00076">
    <property type="entry name" value="RRM_1"/>
    <property type="match status" value="1"/>
</dbReference>
<name>A0A314Y126_PRUYE</name>